<proteinExistence type="predicted"/>
<evidence type="ECO:0000256" key="1">
    <source>
        <dbReference type="SAM" id="Phobius"/>
    </source>
</evidence>
<dbReference type="GO" id="GO:0080120">
    <property type="term" value="P:CAAX-box protein maturation"/>
    <property type="evidence" value="ECO:0007669"/>
    <property type="project" value="UniProtKB-ARBA"/>
</dbReference>
<accession>A0AAV3BNC9</accession>
<dbReference type="AlphaFoldDB" id="A0AAV3BNC9"/>
<feature type="transmembrane region" description="Helical" evidence="1">
    <location>
        <begin position="92"/>
        <end position="108"/>
    </location>
</feature>
<comment type="caution">
    <text evidence="3">The sequence shown here is derived from an EMBL/GenBank/DDBJ whole genome shotgun (WGS) entry which is preliminary data.</text>
</comment>
<feature type="transmembrane region" description="Helical" evidence="1">
    <location>
        <begin position="114"/>
        <end position="130"/>
    </location>
</feature>
<keyword evidence="1" id="KW-0812">Transmembrane</keyword>
<sequence>MKNFINIVDNFLKELSVKKYIFLILVLTYISILPFSFFLSQYNQGSSEVLLNSSSILMKLIIGSILVPIIETFFFQYLIINICKKYIKNKNWLIIIISSLFFAFSHYYNVIYIFYMFIVGFFLAYTYILYEKKCFHPFLVVTIIHALRNTIATIVNILN</sequence>
<evidence type="ECO:0000313" key="3">
    <source>
        <dbReference type="EMBL" id="EDT22234.1"/>
    </source>
</evidence>
<protein>
    <submittedName>
        <fullName evidence="3">Caax amino protease family</fullName>
    </submittedName>
</protein>
<feature type="transmembrane region" description="Helical" evidence="1">
    <location>
        <begin position="20"/>
        <end position="40"/>
    </location>
</feature>
<reference evidence="3 4" key="1">
    <citation type="submission" date="2007-07" db="EMBL/GenBank/DDBJ databases">
        <title>Annotation of Clostridium perfringens B str. ATCC 3626.</title>
        <authorList>
            <person name="Paulsen I."/>
            <person name="Sebastian Y."/>
        </authorList>
    </citation>
    <scope>NUCLEOTIDE SEQUENCE [LARGE SCALE GENOMIC DNA]</scope>
    <source>
        <strain evidence="4">B str. ATCC 3626</strain>
    </source>
</reference>
<dbReference type="Pfam" id="PF02517">
    <property type="entry name" value="Rce1-like"/>
    <property type="match status" value="1"/>
</dbReference>
<dbReference type="EMBL" id="ABDV01000054">
    <property type="protein sequence ID" value="EDT22234.1"/>
    <property type="molecule type" value="Genomic_DNA"/>
</dbReference>
<keyword evidence="3" id="KW-0645">Protease</keyword>
<feature type="domain" description="CAAX prenyl protease 2/Lysostaphin resistance protein A-like" evidence="2">
    <location>
        <begin position="55"/>
        <end position="150"/>
    </location>
</feature>
<feature type="transmembrane region" description="Helical" evidence="1">
    <location>
        <begin position="60"/>
        <end position="80"/>
    </location>
</feature>
<evidence type="ECO:0000259" key="2">
    <source>
        <dbReference type="Pfam" id="PF02517"/>
    </source>
</evidence>
<dbReference type="RefSeq" id="WP_003460657.1">
    <property type="nucleotide sequence ID" value="NZ_ABDV01000054.1"/>
</dbReference>
<name>A0AAV3BNC9_CLOPF</name>
<dbReference type="InterPro" id="IPR003675">
    <property type="entry name" value="Rce1/LyrA-like_dom"/>
</dbReference>
<dbReference type="GO" id="GO:0006508">
    <property type="term" value="P:proteolysis"/>
    <property type="evidence" value="ECO:0007669"/>
    <property type="project" value="UniProtKB-KW"/>
</dbReference>
<dbReference type="GO" id="GO:0004175">
    <property type="term" value="F:endopeptidase activity"/>
    <property type="evidence" value="ECO:0007669"/>
    <property type="project" value="UniProtKB-ARBA"/>
</dbReference>
<keyword evidence="1" id="KW-1133">Transmembrane helix</keyword>
<keyword evidence="3" id="KW-0378">Hydrolase</keyword>
<gene>
    <name evidence="3" type="ORF">AC1_A0163</name>
</gene>
<dbReference type="Proteomes" id="UP000004342">
    <property type="component" value="Unassembled WGS sequence"/>
</dbReference>
<organism evidence="3 4">
    <name type="scientific">Clostridium perfringens B str. ATCC 3626</name>
    <dbReference type="NCBI Taxonomy" id="451754"/>
    <lineage>
        <taxon>Bacteria</taxon>
        <taxon>Bacillati</taxon>
        <taxon>Bacillota</taxon>
        <taxon>Clostridia</taxon>
        <taxon>Eubacteriales</taxon>
        <taxon>Clostridiaceae</taxon>
        <taxon>Clostridium</taxon>
    </lineage>
</organism>
<evidence type="ECO:0000313" key="4">
    <source>
        <dbReference type="Proteomes" id="UP000004342"/>
    </source>
</evidence>
<feature type="transmembrane region" description="Helical" evidence="1">
    <location>
        <begin position="137"/>
        <end position="158"/>
    </location>
</feature>
<keyword evidence="1" id="KW-0472">Membrane</keyword>